<dbReference type="Proteomes" id="UP000323597">
    <property type="component" value="Chromosome D09"/>
</dbReference>
<gene>
    <name evidence="1" type="ORF">E1A91_D09G085700v1</name>
</gene>
<organism evidence="1 2">
    <name type="scientific">Gossypium mustelinum</name>
    <name type="common">Cotton</name>
    <name type="synonym">Gossypium caicoense</name>
    <dbReference type="NCBI Taxonomy" id="34275"/>
    <lineage>
        <taxon>Eukaryota</taxon>
        <taxon>Viridiplantae</taxon>
        <taxon>Streptophyta</taxon>
        <taxon>Embryophyta</taxon>
        <taxon>Tracheophyta</taxon>
        <taxon>Spermatophyta</taxon>
        <taxon>Magnoliopsida</taxon>
        <taxon>eudicotyledons</taxon>
        <taxon>Gunneridae</taxon>
        <taxon>Pentapetalae</taxon>
        <taxon>rosids</taxon>
        <taxon>malvids</taxon>
        <taxon>Malvales</taxon>
        <taxon>Malvaceae</taxon>
        <taxon>Malvoideae</taxon>
        <taxon>Gossypium</taxon>
    </lineage>
</organism>
<reference evidence="1 2" key="1">
    <citation type="submission" date="2019-07" db="EMBL/GenBank/DDBJ databases">
        <title>WGS assembly of Gossypium mustelinum.</title>
        <authorList>
            <person name="Chen Z.J."/>
            <person name="Sreedasyam A."/>
            <person name="Ando A."/>
            <person name="Song Q."/>
            <person name="De L."/>
            <person name="Hulse-Kemp A."/>
            <person name="Ding M."/>
            <person name="Ye W."/>
            <person name="Kirkbride R."/>
            <person name="Jenkins J."/>
            <person name="Plott C."/>
            <person name="Lovell J."/>
            <person name="Lin Y.-M."/>
            <person name="Vaughn R."/>
            <person name="Liu B."/>
            <person name="Li W."/>
            <person name="Simpson S."/>
            <person name="Scheffler B."/>
            <person name="Saski C."/>
            <person name="Grover C."/>
            <person name="Hu G."/>
            <person name="Conover J."/>
            <person name="Carlson J."/>
            <person name="Shu S."/>
            <person name="Boston L."/>
            <person name="Williams M."/>
            <person name="Peterson D."/>
            <person name="Mcgee K."/>
            <person name="Jones D."/>
            <person name="Wendel J."/>
            <person name="Stelly D."/>
            <person name="Grimwood J."/>
            <person name="Schmutz J."/>
        </authorList>
    </citation>
    <scope>NUCLEOTIDE SEQUENCE [LARGE SCALE GENOMIC DNA]</scope>
    <source>
        <strain evidence="1">1408120.09</strain>
    </source>
</reference>
<proteinExistence type="predicted"/>
<name>A0A5D2TG67_GOSMU</name>
<protein>
    <submittedName>
        <fullName evidence="1">Uncharacterized protein</fullName>
    </submittedName>
</protein>
<keyword evidence="2" id="KW-1185">Reference proteome</keyword>
<evidence type="ECO:0000313" key="1">
    <source>
        <dbReference type="EMBL" id="TYI64401.1"/>
    </source>
</evidence>
<sequence>MQRWFLKLQISGWQDCLDRMKHKAALAELWELMDIWLPNMFSMDNSQ</sequence>
<evidence type="ECO:0000313" key="2">
    <source>
        <dbReference type="Proteomes" id="UP000323597"/>
    </source>
</evidence>
<dbReference type="AlphaFoldDB" id="A0A5D2TG67"/>
<dbReference type="EMBL" id="CM017657">
    <property type="protein sequence ID" value="TYI64401.1"/>
    <property type="molecule type" value="Genomic_DNA"/>
</dbReference>
<accession>A0A5D2TG67</accession>